<gene>
    <name evidence="2" type="ORF">HYG81_12600</name>
</gene>
<evidence type="ECO:0000313" key="2">
    <source>
        <dbReference type="EMBL" id="QLK24946.1"/>
    </source>
</evidence>
<accession>A0A7D6GUD4</accession>
<organism evidence="2 3">
    <name type="scientific">Natrinema zhouii</name>
    <dbReference type="NCBI Taxonomy" id="1710539"/>
    <lineage>
        <taxon>Archaea</taxon>
        <taxon>Methanobacteriati</taxon>
        <taxon>Methanobacteriota</taxon>
        <taxon>Stenosarchaea group</taxon>
        <taxon>Halobacteria</taxon>
        <taxon>Halobacteriales</taxon>
        <taxon>Natrialbaceae</taxon>
        <taxon>Natrinema</taxon>
    </lineage>
</organism>
<dbReference type="PANTHER" id="PTHR40700">
    <property type="entry name" value="HYPOTHETICAL MEMBRANE PROTEIN, CONSERVED, DUF63 FAMILY"/>
    <property type="match status" value="1"/>
</dbReference>
<dbReference type="PANTHER" id="PTHR40700:SF1">
    <property type="entry name" value="DUF63 DOMAIN-CONTAINING PROTEIN"/>
    <property type="match status" value="1"/>
</dbReference>
<keyword evidence="1" id="KW-0472">Membrane</keyword>
<sequence length="278" mass="29659">MVLPEGFVVPPWYLLIPVIVFLGSVLALLWALEPPVTDRTVLAFAPWMMFGACLHVLYKMDAFQMDAFPASIESLFSAPMVYAVTAIIAGTVWIIAIFLHVGGLQPTIARFVGIAGTAFFTVFAMFAIVRSLEAGIFEPFWPVIAVVVAGIVTAVAWIALSLWFTDVATTTGMTGALVVFGHTLDGVTTAIGYDVIGAGEDVPLSLLVLEAGEALPTAEYIGAGWLFVLLKVSLAMVILGLFREYVEEAPRQARTLLALVAAVGLGPATHNTLLFIVS</sequence>
<protein>
    <submittedName>
        <fullName evidence="2">DUF63 family protein</fullName>
    </submittedName>
</protein>
<keyword evidence="3" id="KW-1185">Reference proteome</keyword>
<dbReference type="EMBL" id="CP059154">
    <property type="protein sequence ID" value="QLK24946.1"/>
    <property type="molecule type" value="Genomic_DNA"/>
</dbReference>
<keyword evidence="1" id="KW-0812">Transmembrane</keyword>
<dbReference type="InterPro" id="IPR002749">
    <property type="entry name" value="DUF63"/>
</dbReference>
<evidence type="ECO:0000256" key="1">
    <source>
        <dbReference type="SAM" id="Phobius"/>
    </source>
</evidence>
<dbReference type="Pfam" id="PF01889">
    <property type="entry name" value="DUF63"/>
    <property type="match status" value="1"/>
</dbReference>
<name>A0A7D6GUD4_9EURY</name>
<feature type="transmembrane region" description="Helical" evidence="1">
    <location>
        <begin position="140"/>
        <end position="164"/>
    </location>
</feature>
<feature type="transmembrane region" description="Helical" evidence="1">
    <location>
        <begin position="108"/>
        <end position="128"/>
    </location>
</feature>
<feature type="transmembrane region" description="Helical" evidence="1">
    <location>
        <begin position="12"/>
        <end position="32"/>
    </location>
</feature>
<dbReference type="RefSeq" id="WP_180840130.1">
    <property type="nucleotide sequence ID" value="NZ_CP059154.1"/>
</dbReference>
<reference evidence="2 3" key="1">
    <citation type="submission" date="2020-07" db="EMBL/GenBank/DDBJ databases">
        <title>Natrinema (YPL30) sp. nov. and Haloterrigena xxxxxx (YPL8) sp. nov., isolated from a salt mine.</title>
        <authorList>
            <person name="Cui H."/>
        </authorList>
    </citation>
    <scope>NUCLEOTIDE SEQUENCE [LARGE SCALE GENOMIC DNA]</scope>
    <source>
        <strain evidence="2 3">YPL13</strain>
    </source>
</reference>
<feature type="transmembrane region" description="Helical" evidence="1">
    <location>
        <begin position="41"/>
        <end position="60"/>
    </location>
</feature>
<dbReference type="OrthoDB" id="308209at2157"/>
<dbReference type="GeneID" id="56144059"/>
<feature type="transmembrane region" description="Helical" evidence="1">
    <location>
        <begin position="80"/>
        <end position="101"/>
    </location>
</feature>
<feature type="transmembrane region" description="Helical" evidence="1">
    <location>
        <begin position="254"/>
        <end position="277"/>
    </location>
</feature>
<feature type="transmembrane region" description="Helical" evidence="1">
    <location>
        <begin position="220"/>
        <end position="242"/>
    </location>
</feature>
<proteinExistence type="predicted"/>
<dbReference type="AlphaFoldDB" id="A0A7D6GUD4"/>
<dbReference type="KEGG" id="nay:HYG81_12600"/>
<keyword evidence="1" id="KW-1133">Transmembrane helix</keyword>
<dbReference type="Proteomes" id="UP000510869">
    <property type="component" value="Chromosome"/>
</dbReference>
<evidence type="ECO:0000313" key="3">
    <source>
        <dbReference type="Proteomes" id="UP000510869"/>
    </source>
</evidence>
<feature type="transmembrane region" description="Helical" evidence="1">
    <location>
        <begin position="176"/>
        <end position="196"/>
    </location>
</feature>